<gene>
    <name evidence="1" type="ORF">H2198_006140</name>
</gene>
<proteinExistence type="predicted"/>
<name>A0ACC3A3M9_9EURO</name>
<evidence type="ECO:0000313" key="1">
    <source>
        <dbReference type="EMBL" id="KAJ9654867.1"/>
    </source>
</evidence>
<organism evidence="1 2">
    <name type="scientific">Neophaeococcomyces mojaviensis</name>
    <dbReference type="NCBI Taxonomy" id="3383035"/>
    <lineage>
        <taxon>Eukaryota</taxon>
        <taxon>Fungi</taxon>
        <taxon>Dikarya</taxon>
        <taxon>Ascomycota</taxon>
        <taxon>Pezizomycotina</taxon>
        <taxon>Eurotiomycetes</taxon>
        <taxon>Chaetothyriomycetidae</taxon>
        <taxon>Chaetothyriales</taxon>
        <taxon>Chaetothyriales incertae sedis</taxon>
        <taxon>Neophaeococcomyces</taxon>
    </lineage>
</organism>
<dbReference type="EMBL" id="JAPDRQ010000110">
    <property type="protein sequence ID" value="KAJ9654867.1"/>
    <property type="molecule type" value="Genomic_DNA"/>
</dbReference>
<protein>
    <submittedName>
        <fullName evidence="1">Uncharacterized protein</fullName>
    </submittedName>
</protein>
<comment type="caution">
    <text evidence="1">The sequence shown here is derived from an EMBL/GenBank/DDBJ whole genome shotgun (WGS) entry which is preliminary data.</text>
</comment>
<keyword evidence="2" id="KW-1185">Reference proteome</keyword>
<reference evidence="1" key="1">
    <citation type="submission" date="2022-10" db="EMBL/GenBank/DDBJ databases">
        <title>Culturing micro-colonial fungi from biological soil crusts in the Mojave desert and describing Neophaeococcomyces mojavensis, and introducing the new genera and species Taxawa tesnikishii.</title>
        <authorList>
            <person name="Kurbessoian T."/>
            <person name="Stajich J.E."/>
        </authorList>
    </citation>
    <scope>NUCLEOTIDE SEQUENCE</scope>
    <source>
        <strain evidence="1">JES_112</strain>
    </source>
</reference>
<dbReference type="Proteomes" id="UP001172386">
    <property type="component" value="Unassembled WGS sequence"/>
</dbReference>
<evidence type="ECO:0000313" key="2">
    <source>
        <dbReference type="Proteomes" id="UP001172386"/>
    </source>
</evidence>
<sequence>MSSRLCVPRTIRTTLSTRPKSIAWPMKRSLATAGIYKLPPPYNEQNLHYTPQSPEREKLVAALSNLRSQLPVSVPSNRDVQSSTSGGESKTYMPSESSSVFAQYRPNSKEDVAAAIQSALDAKQAWQDTPFYDRAAIFLRAAELVSGKYRYELMAATMLGQGKNAWQAEIDAAAELADFFRYNVAFAQEIYEKQPTLHAQGQSGRLDWRPLEGFVYAVSPFNFTAIGGNLISAPALTGNVVVWKPSPSNVYASYLVHKILLEAGLPPNVVQLVNGNAEDITQVVFDHREFSALAFVGSSDVFKDLYVKAAEGVGSRKYRDFPRMVAETSGKNFHLIHASADISNAVKHTVRASFEYSGQKCSACSRIYIPRSRAPQFFQEIKEELSQLKMGPPEDFENFIGPVIHQGAFDKITHAMDEANADSRLERIAGGGYDSSKGFYIEPTIYRSDTVDHALFDKELFGPVLISYVYEDNDFDSLLTTIDKQGGGFALTGAIFATDSAAIRKAENRLRYAAGNFYTNCKTTGAVIGQQSFGGSRSSGTNDKAGSVNMVMRFTAARTLKEEFGKLDSVLYPSNA</sequence>
<accession>A0ACC3A3M9</accession>